<organism evidence="7 8">
    <name type="scientific">Danaus chrysippus</name>
    <name type="common">African queen</name>
    <dbReference type="NCBI Taxonomy" id="151541"/>
    <lineage>
        <taxon>Eukaryota</taxon>
        <taxon>Metazoa</taxon>
        <taxon>Ecdysozoa</taxon>
        <taxon>Arthropoda</taxon>
        <taxon>Hexapoda</taxon>
        <taxon>Insecta</taxon>
        <taxon>Pterygota</taxon>
        <taxon>Neoptera</taxon>
        <taxon>Endopterygota</taxon>
        <taxon>Lepidoptera</taxon>
        <taxon>Glossata</taxon>
        <taxon>Ditrysia</taxon>
        <taxon>Papilionoidea</taxon>
        <taxon>Nymphalidae</taxon>
        <taxon>Danainae</taxon>
        <taxon>Danaini</taxon>
        <taxon>Danaina</taxon>
        <taxon>Danaus</taxon>
        <taxon>Anosia</taxon>
    </lineage>
</organism>
<keyword evidence="8" id="KW-1185">Reference proteome</keyword>
<gene>
    <name evidence="7" type="ORF">DCHRY22_LOCUS4812</name>
</gene>
<evidence type="ECO:0000313" key="8">
    <source>
        <dbReference type="Proteomes" id="UP000789524"/>
    </source>
</evidence>
<evidence type="ECO:0000313" key="7">
    <source>
        <dbReference type="EMBL" id="CAG9563707.1"/>
    </source>
</evidence>
<feature type="domain" description="Carboxylesterase type B" evidence="6">
    <location>
        <begin position="77"/>
        <end position="359"/>
    </location>
</feature>
<feature type="signal peptide" evidence="5">
    <location>
        <begin position="1"/>
        <end position="19"/>
    </location>
</feature>
<dbReference type="Proteomes" id="UP000789524">
    <property type="component" value="Unassembled WGS sequence"/>
</dbReference>
<dbReference type="Pfam" id="PF00135">
    <property type="entry name" value="COesterase"/>
    <property type="match status" value="1"/>
</dbReference>
<evidence type="ECO:0000256" key="4">
    <source>
        <dbReference type="ARBA" id="ARBA00023180"/>
    </source>
</evidence>
<reference evidence="7" key="1">
    <citation type="submission" date="2021-09" db="EMBL/GenBank/DDBJ databases">
        <authorList>
            <person name="Martin H S."/>
        </authorList>
    </citation>
    <scope>NUCLEOTIDE SEQUENCE</scope>
</reference>
<dbReference type="AlphaFoldDB" id="A0A8J2QIK4"/>
<keyword evidence="2" id="KW-0719">Serine esterase</keyword>
<dbReference type="OrthoDB" id="19653at2759"/>
<dbReference type="SUPFAM" id="SSF53474">
    <property type="entry name" value="alpha/beta-Hydrolases"/>
    <property type="match status" value="2"/>
</dbReference>
<dbReference type="Gene3D" id="3.40.50.1820">
    <property type="entry name" value="alpha/beta hydrolase"/>
    <property type="match status" value="2"/>
</dbReference>
<dbReference type="PANTHER" id="PTHR43142">
    <property type="entry name" value="CARBOXYLIC ESTER HYDROLASE"/>
    <property type="match status" value="1"/>
</dbReference>
<dbReference type="GO" id="GO:0052689">
    <property type="term" value="F:carboxylic ester hydrolase activity"/>
    <property type="evidence" value="ECO:0007669"/>
    <property type="project" value="UniProtKB-KW"/>
</dbReference>
<protein>
    <submittedName>
        <fullName evidence="7">(African queen) hypothetical protein</fullName>
    </submittedName>
</protein>
<evidence type="ECO:0000256" key="3">
    <source>
        <dbReference type="ARBA" id="ARBA00022801"/>
    </source>
</evidence>
<dbReference type="InterPro" id="IPR029058">
    <property type="entry name" value="AB_hydrolase_fold"/>
</dbReference>
<keyword evidence="4" id="KW-0325">Glycoprotein</keyword>
<sequence length="393" mass="45693">MKFYWVVLWSLWAARLVQQPTPLVRVTGGWLRGFLAPDGSHKRYLAIPYARHPIKRFQAPDVNLRWDGVFEAIEENSGSSLSSWVLQFKPVYMASLITKVMGHLTEDAQELYNILLNKSDSELIVTRVPRKEGHIILSECLYTPCIEKEFEGIEPFLTDLPYNVLTKGHYNKVPIMIGSNLEEGLLFASLENDTTIPNIKLEKSLPKDLSIPLESERKKVGDKLRNYYIGDEEISKRTLANLSRFHGEVYFTYPILEETEIYINTNDKPVYSYLFKYSGWRNFIKLAIGKTFESKKGPTHAEDLFYLFRVMWLPTLFEDKMINRMTTLWTNFAKYGDPTPVVSELLPLRWPAATVSSPVSFVIDEEFSTSPLWYTDSLKYLREVYTKHRRKQD</sequence>
<evidence type="ECO:0000256" key="5">
    <source>
        <dbReference type="SAM" id="SignalP"/>
    </source>
</evidence>
<evidence type="ECO:0000256" key="2">
    <source>
        <dbReference type="ARBA" id="ARBA00022487"/>
    </source>
</evidence>
<comment type="caution">
    <text evidence="7">The sequence shown here is derived from an EMBL/GenBank/DDBJ whole genome shotgun (WGS) entry which is preliminary data.</text>
</comment>
<proteinExistence type="inferred from homology"/>
<keyword evidence="3" id="KW-0378">Hydrolase</keyword>
<comment type="similarity">
    <text evidence="1">Belongs to the type-B carboxylesterase/lipase family.</text>
</comment>
<keyword evidence="5" id="KW-0732">Signal</keyword>
<dbReference type="InterPro" id="IPR002018">
    <property type="entry name" value="CarbesteraseB"/>
</dbReference>
<evidence type="ECO:0000256" key="1">
    <source>
        <dbReference type="ARBA" id="ARBA00005964"/>
    </source>
</evidence>
<evidence type="ECO:0000259" key="6">
    <source>
        <dbReference type="Pfam" id="PF00135"/>
    </source>
</evidence>
<dbReference type="PANTHER" id="PTHR43142:SF1">
    <property type="entry name" value="CARBOXYLIC ESTER HYDROLASE"/>
    <property type="match status" value="1"/>
</dbReference>
<dbReference type="EMBL" id="CAKASE010000050">
    <property type="protein sequence ID" value="CAG9563707.1"/>
    <property type="molecule type" value="Genomic_DNA"/>
</dbReference>
<feature type="chain" id="PRO_5035175442" evidence="5">
    <location>
        <begin position="20"/>
        <end position="393"/>
    </location>
</feature>
<accession>A0A8J2QIK4</accession>
<name>A0A8J2QIK4_9NEOP</name>